<evidence type="ECO:0000313" key="3">
    <source>
        <dbReference type="EMBL" id="ACV13086.1"/>
    </source>
</evidence>
<name>C7NRX2_HALUD</name>
<keyword evidence="4" id="KW-1185">Reference proteome</keyword>
<feature type="domain" description="DUF7347" evidence="1">
    <location>
        <begin position="20"/>
        <end position="106"/>
    </location>
</feature>
<evidence type="ECO:0000313" key="4">
    <source>
        <dbReference type="Proteomes" id="UP000002071"/>
    </source>
</evidence>
<protein>
    <recommendedName>
        <fullName evidence="5">Transcriptional regulator, ArsR family</fullName>
    </recommendedName>
</protein>
<evidence type="ECO:0008006" key="5">
    <source>
        <dbReference type="Google" id="ProtNLM"/>
    </source>
</evidence>
<dbReference type="EMBL" id="CP001687">
    <property type="protein sequence ID" value="ACV13086.1"/>
    <property type="molecule type" value="Genomic_DNA"/>
</dbReference>
<dbReference type="Proteomes" id="UP000002071">
    <property type="component" value="Chromosome"/>
</dbReference>
<dbReference type="Pfam" id="PF24038">
    <property type="entry name" value="DUF7347"/>
    <property type="match status" value="1"/>
</dbReference>
<dbReference type="KEGG" id="hut:Huta_2925"/>
<dbReference type="InterPro" id="IPR055775">
    <property type="entry name" value="DUF7351"/>
</dbReference>
<dbReference type="AlphaFoldDB" id="C7NRX2"/>
<reference evidence="3 4" key="1">
    <citation type="journal article" date="2009" name="Stand. Genomic Sci.">
        <title>Complete genome sequence of Halorhabdus utahensis type strain (AX-2).</title>
        <authorList>
            <person name="Anderson I."/>
            <person name="Tindall B.J."/>
            <person name="Pomrenke H."/>
            <person name="Goker M."/>
            <person name="Lapidus A."/>
            <person name="Nolan M."/>
            <person name="Copeland A."/>
            <person name="Glavina Del Rio T."/>
            <person name="Chen F."/>
            <person name="Tice H."/>
            <person name="Cheng J.F."/>
            <person name="Lucas S."/>
            <person name="Chertkov O."/>
            <person name="Bruce D."/>
            <person name="Brettin T."/>
            <person name="Detter J.C."/>
            <person name="Han C."/>
            <person name="Goodwin L."/>
            <person name="Land M."/>
            <person name="Hauser L."/>
            <person name="Chang Y.J."/>
            <person name="Jeffries C.D."/>
            <person name="Pitluck S."/>
            <person name="Pati A."/>
            <person name="Mavromatis K."/>
            <person name="Ivanova N."/>
            <person name="Ovchinnikova G."/>
            <person name="Chen A."/>
            <person name="Palaniappan K."/>
            <person name="Chain P."/>
            <person name="Rohde M."/>
            <person name="Bristow J."/>
            <person name="Eisen J.A."/>
            <person name="Markowitz V."/>
            <person name="Hugenholtz P."/>
            <person name="Kyrpides N.C."/>
            <person name="Klenk H.P."/>
        </authorList>
    </citation>
    <scope>NUCLEOTIDE SEQUENCE [LARGE SCALE GENOMIC DNA]</scope>
    <source>
        <strain evidence="4">DSM 12940 / JCM 11049 / AX-2</strain>
    </source>
</reference>
<proteinExistence type="predicted"/>
<gene>
    <name evidence="3" type="ordered locus">Huta_2925</name>
</gene>
<evidence type="ECO:0000259" key="1">
    <source>
        <dbReference type="Pfam" id="PF24038"/>
    </source>
</evidence>
<organism evidence="3 4">
    <name type="scientific">Halorhabdus utahensis (strain DSM 12940 / JCM 11049 / AX-2)</name>
    <dbReference type="NCBI Taxonomy" id="519442"/>
    <lineage>
        <taxon>Archaea</taxon>
        <taxon>Methanobacteriati</taxon>
        <taxon>Methanobacteriota</taxon>
        <taxon>Stenosarchaea group</taxon>
        <taxon>Halobacteria</taxon>
        <taxon>Halobacteriales</taxon>
        <taxon>Haloarculaceae</taxon>
        <taxon>Halorhabdus</taxon>
    </lineage>
</organism>
<dbReference type="STRING" id="519442.Huta_2925"/>
<dbReference type="InterPro" id="IPR055771">
    <property type="entry name" value="DUF7347"/>
</dbReference>
<accession>C7NRX2</accession>
<dbReference type="HOGENOM" id="CLU_060475_0_0_2"/>
<feature type="domain" description="DUF7351" evidence="2">
    <location>
        <begin position="125"/>
        <end position="302"/>
    </location>
</feature>
<evidence type="ECO:0000259" key="2">
    <source>
        <dbReference type="Pfam" id="PF24042"/>
    </source>
</evidence>
<sequence length="310" mass="33838">MAVWDHVRPMADDQGSAVAEDAFALLGHEIRLDILRALFDRYEPIDPTSGPELRDRRTLSYAELMDATGVQDSGKFNYHLEKLRGAYVEAVDGEYVPTAGAIALYEAMIANRPTESVPADVTVEATCPNCDADLHGEYEQEFLTVECPACDIFWGATYRFPKHGVAVREGVDVYEALYDRMMYHVGLARTGQCPSCAGITGVTLPWDRLDGESTPTVEMTCGTCSWLATVDVISALQFEPRVTSALVEIGVPREETSSLRATERVLPAVTGRVESREPFSATVTVPHEGAIAEISVGEGLEVRAVETTTD</sequence>
<dbReference type="Pfam" id="PF24042">
    <property type="entry name" value="DUF7351"/>
    <property type="match status" value="1"/>
</dbReference>
<dbReference type="eggNOG" id="arCOG03860">
    <property type="taxonomic scope" value="Archaea"/>
</dbReference>